<dbReference type="SMART" id="SM00132">
    <property type="entry name" value="LIM"/>
    <property type="match status" value="3"/>
</dbReference>
<evidence type="ECO:0000256" key="4">
    <source>
        <dbReference type="SAM" id="MobiDB-lite"/>
    </source>
</evidence>
<organism evidence="6 7">
    <name type="scientific">Diplodia seriata</name>
    <dbReference type="NCBI Taxonomy" id="420778"/>
    <lineage>
        <taxon>Eukaryota</taxon>
        <taxon>Fungi</taxon>
        <taxon>Dikarya</taxon>
        <taxon>Ascomycota</taxon>
        <taxon>Pezizomycotina</taxon>
        <taxon>Dothideomycetes</taxon>
        <taxon>Dothideomycetes incertae sedis</taxon>
        <taxon>Botryosphaeriales</taxon>
        <taxon>Botryosphaeriaceae</taxon>
        <taxon>Diplodia</taxon>
    </lineage>
</organism>
<feature type="compositionally biased region" description="Basic and acidic residues" evidence="4">
    <location>
        <begin position="450"/>
        <end position="478"/>
    </location>
</feature>
<feature type="region of interest" description="Disordered" evidence="4">
    <location>
        <begin position="224"/>
        <end position="664"/>
    </location>
</feature>
<feature type="compositionally biased region" description="Basic residues" evidence="4">
    <location>
        <begin position="326"/>
        <end position="337"/>
    </location>
</feature>
<feature type="compositionally biased region" description="Polar residues" evidence="4">
    <location>
        <begin position="19"/>
        <end position="41"/>
    </location>
</feature>
<dbReference type="PANTHER" id="PTHR24216:SF8">
    <property type="entry name" value="PAXILLIN, ISOFORM F"/>
    <property type="match status" value="1"/>
</dbReference>
<feature type="compositionally biased region" description="Low complexity" evidence="4">
    <location>
        <begin position="161"/>
        <end position="170"/>
    </location>
</feature>
<feature type="compositionally biased region" description="Polar residues" evidence="4">
    <location>
        <begin position="418"/>
        <end position="448"/>
    </location>
</feature>
<evidence type="ECO:0000313" key="7">
    <source>
        <dbReference type="Proteomes" id="UP001430584"/>
    </source>
</evidence>
<feature type="compositionally biased region" description="Polar residues" evidence="4">
    <location>
        <begin position="603"/>
        <end position="615"/>
    </location>
</feature>
<proteinExistence type="predicted"/>
<dbReference type="SUPFAM" id="SSF57716">
    <property type="entry name" value="Glucocorticoid receptor-like (DNA-binding domain)"/>
    <property type="match status" value="2"/>
</dbReference>
<feature type="compositionally biased region" description="Basic and acidic residues" evidence="4">
    <location>
        <begin position="280"/>
        <end position="305"/>
    </location>
</feature>
<keyword evidence="3" id="KW-0440">LIM domain</keyword>
<dbReference type="Gene3D" id="2.10.110.10">
    <property type="entry name" value="Cysteine Rich Protein"/>
    <property type="match status" value="3"/>
</dbReference>
<evidence type="ECO:0000313" key="6">
    <source>
        <dbReference type="EMBL" id="KAL0261153.1"/>
    </source>
</evidence>
<feature type="compositionally biased region" description="Basic and acidic residues" evidence="4">
    <location>
        <begin position="502"/>
        <end position="513"/>
    </location>
</feature>
<feature type="compositionally biased region" description="Pro residues" evidence="4">
    <location>
        <begin position="67"/>
        <end position="81"/>
    </location>
</feature>
<dbReference type="PANTHER" id="PTHR24216">
    <property type="entry name" value="PAXILLIN-RELATED"/>
    <property type="match status" value="1"/>
</dbReference>
<feature type="compositionally biased region" description="Basic and acidic residues" evidence="4">
    <location>
        <begin position="520"/>
        <end position="529"/>
    </location>
</feature>
<dbReference type="EMBL" id="JAJVCZ030000004">
    <property type="protein sequence ID" value="KAL0261153.1"/>
    <property type="molecule type" value="Genomic_DNA"/>
</dbReference>
<gene>
    <name evidence="6" type="ORF">SLS55_004849</name>
</gene>
<keyword evidence="1 3" id="KW-0479">Metal-binding</keyword>
<evidence type="ECO:0000256" key="3">
    <source>
        <dbReference type="PROSITE-ProRule" id="PRU00125"/>
    </source>
</evidence>
<feature type="compositionally biased region" description="Basic and acidic residues" evidence="4">
    <location>
        <begin position="171"/>
        <end position="185"/>
    </location>
</feature>
<dbReference type="InterPro" id="IPR001781">
    <property type="entry name" value="Znf_LIM"/>
</dbReference>
<feature type="region of interest" description="Disordered" evidence="4">
    <location>
        <begin position="1"/>
        <end position="185"/>
    </location>
</feature>
<dbReference type="PROSITE" id="PS50023">
    <property type="entry name" value="LIM_DOMAIN_2"/>
    <property type="match status" value="2"/>
</dbReference>
<reference evidence="6 7" key="1">
    <citation type="submission" date="2024-02" db="EMBL/GenBank/DDBJ databases">
        <title>De novo assembly and annotation of 12 fungi associated with fruit tree decline syndrome in Ontario, Canada.</title>
        <authorList>
            <person name="Sulman M."/>
            <person name="Ellouze W."/>
            <person name="Ilyukhin E."/>
        </authorList>
    </citation>
    <scope>NUCLEOTIDE SEQUENCE [LARGE SCALE GENOMIC DNA]</scope>
    <source>
        <strain evidence="6 7">FDS-637</strain>
    </source>
</reference>
<evidence type="ECO:0000256" key="2">
    <source>
        <dbReference type="ARBA" id="ARBA00022833"/>
    </source>
</evidence>
<protein>
    <recommendedName>
        <fullName evidence="5">LIM zinc-binding domain-containing protein</fullName>
    </recommendedName>
</protein>
<evidence type="ECO:0000256" key="1">
    <source>
        <dbReference type="ARBA" id="ARBA00022723"/>
    </source>
</evidence>
<feature type="domain" description="LIM zinc-binding" evidence="5">
    <location>
        <begin position="825"/>
        <end position="886"/>
    </location>
</feature>
<keyword evidence="7" id="KW-1185">Reference proteome</keyword>
<feature type="compositionally biased region" description="Basic and acidic residues" evidence="4">
    <location>
        <begin position="1"/>
        <end position="11"/>
    </location>
</feature>
<dbReference type="RefSeq" id="XP_066634182.1">
    <property type="nucleotide sequence ID" value="XM_066776301.1"/>
</dbReference>
<dbReference type="Pfam" id="PF00412">
    <property type="entry name" value="LIM"/>
    <property type="match status" value="3"/>
</dbReference>
<keyword evidence="2 3" id="KW-0862">Zinc</keyword>
<dbReference type="Proteomes" id="UP001430584">
    <property type="component" value="Unassembled WGS sequence"/>
</dbReference>
<name>A0ABR3CKI5_9PEZI</name>
<dbReference type="CDD" id="cd08368">
    <property type="entry name" value="LIM"/>
    <property type="match status" value="1"/>
</dbReference>
<feature type="compositionally biased region" description="Low complexity" evidence="4">
    <location>
        <begin position="589"/>
        <end position="602"/>
    </location>
</feature>
<feature type="compositionally biased region" description="Pro residues" evidence="4">
    <location>
        <begin position="530"/>
        <end position="544"/>
    </location>
</feature>
<dbReference type="GeneID" id="92008934"/>
<feature type="compositionally biased region" description="Polar residues" evidence="4">
    <location>
        <begin position="306"/>
        <end position="316"/>
    </location>
</feature>
<sequence length="886" mass="97907">MLSRSRSKDKGSNIPGPTYMNNEQVGTFLSNIRNNRPQRPNGSRPLPASPLGSLRSSRTFGSATPEPQDPPTLTPTKPQPPRCNSALSHRDMFSSPSKGSLRERLAPRASSSLGRPLVRDPFKRSTSRNSQQPEKPQEPEKSPKPQQPPPQDPAAIERSVSRTSTRSTSGEQRRSYRESGARWMERQEVASLRKALEDMDATDEQRIFTAAQDEAAELVWKHQNPKAAYRSPDAPYSYTAHLKKGSHARAQSYDAPSPQSSASGRNSSLSSRGSSTSSVKVHDFVIAKKDDKLKSKKEVDARLSKTMESPLQSPTKSHVAFDPPNPRRRSSGSKRKLSASLFQNPNDKIYEEPEEPTPTASPEQKPAPPSPSKLPIHTRRNPFSRIQFGRDNLTRSSTDPQPTTLKRFDRFEIHRNEPTQSRNPAYTSNENAPVTPTQAQNPAASSPEESPVKMKEGKEIRADDIRAATSMRFKDRSPKLPTPSMVSDSPGRPIVSFQSGYKPKEVALKEEQAKGMIEMKSSEPNHEPKSYPPSPPKNTNPPVVPTINMPDEPFGRRRGPSVPSIPEINVPDDSPRSRPQRPAAPPVPSISIGNGPSIPSINVSDPPSINVNGSSARPLPTINAPSSGSARPLPNPRSAQNGRPLPRHAQTAPNSLPKGHWTPSGGVRTSALCDSCALPIAGRTVSAGGARFHPECFRCHHCGEGLECVAFYPEPNGRREERLDRINRRRNGEDLEIVQGCSEEEDGDEGLRFYCHLDYHEFFSPRCKSCKTPIEGEVIVACGAEWHAGHFFCAECGDPFDSSTPFVEKDGYAWCVNCHTNRYSTKCKKCRKPVTDTVLKALGFEWHPNCFVCTECSGEFVDGRYFLRGEEKNPVCVKCEERRLKA</sequence>
<comment type="caution">
    <text evidence="6">The sequence shown here is derived from an EMBL/GenBank/DDBJ whole genome shotgun (WGS) entry which is preliminary data.</text>
</comment>
<accession>A0ABR3CKI5</accession>
<feature type="compositionally biased region" description="Basic and acidic residues" evidence="4">
    <location>
        <begin position="406"/>
        <end position="417"/>
    </location>
</feature>
<feature type="compositionally biased region" description="Low complexity" evidence="4">
    <location>
        <begin position="260"/>
        <end position="278"/>
    </location>
</feature>
<feature type="domain" description="LIM zinc-binding" evidence="5">
    <location>
        <begin position="671"/>
        <end position="765"/>
    </location>
</feature>
<evidence type="ECO:0000259" key="5">
    <source>
        <dbReference type="PROSITE" id="PS50023"/>
    </source>
</evidence>
<dbReference type="PROSITE" id="PS00478">
    <property type="entry name" value="LIM_DOMAIN_1"/>
    <property type="match status" value="2"/>
</dbReference>
<feature type="compositionally biased region" description="Polar residues" evidence="4">
    <location>
        <begin position="394"/>
        <end position="404"/>
    </location>
</feature>